<reference evidence="2 3" key="1">
    <citation type="submission" date="2020-04" db="EMBL/GenBank/DDBJ databases">
        <title>Perkinsus olseni comparative genomics.</title>
        <authorList>
            <person name="Bogema D.R."/>
        </authorList>
    </citation>
    <scope>NUCLEOTIDE SEQUENCE [LARGE SCALE GENOMIC DNA]</scope>
    <source>
        <strain evidence="2">ATCC PRA-205</strain>
    </source>
</reference>
<gene>
    <name evidence="2" type="ORF">FOZ62_017633</name>
</gene>
<dbReference type="InterPro" id="IPR013594">
    <property type="entry name" value="Dynein_heavy_tail"/>
</dbReference>
<comment type="caution">
    <text evidence="2">The sequence shown here is derived from an EMBL/GenBank/DDBJ whole genome shotgun (WGS) entry which is preliminary data.</text>
</comment>
<evidence type="ECO:0000313" key="2">
    <source>
        <dbReference type="EMBL" id="KAF4738659.1"/>
    </source>
</evidence>
<feature type="non-terminal residue" evidence="2">
    <location>
        <position position="1"/>
    </location>
</feature>
<feature type="domain" description="Dynein heavy chain tail" evidence="1">
    <location>
        <begin position="1"/>
        <end position="50"/>
    </location>
</feature>
<protein>
    <recommendedName>
        <fullName evidence="1">Dynein heavy chain tail domain-containing protein</fullName>
    </recommendedName>
</protein>
<dbReference type="Proteomes" id="UP000574390">
    <property type="component" value="Unassembled WGS sequence"/>
</dbReference>
<proteinExistence type="predicted"/>
<organism evidence="2 3">
    <name type="scientific">Perkinsus olseni</name>
    <name type="common">Perkinsus atlanticus</name>
    <dbReference type="NCBI Taxonomy" id="32597"/>
    <lineage>
        <taxon>Eukaryota</taxon>
        <taxon>Sar</taxon>
        <taxon>Alveolata</taxon>
        <taxon>Perkinsozoa</taxon>
        <taxon>Perkinsea</taxon>
        <taxon>Perkinsida</taxon>
        <taxon>Perkinsidae</taxon>
        <taxon>Perkinsus</taxon>
    </lineage>
</organism>
<sequence length="136" mass="16246">MRVVREYNEIIDALSAEERKLFAQHLKNLDRKIGPGLQKYTWTSPGIKEYFVRDACRECSKVYDIVKQYKSNDMKIVEACAAMERKLLIRIEKKVVYRASEFKQMQASYKAHVEGYLSQHHQRITELLMRTYQFFE</sequence>
<dbReference type="AlphaFoldDB" id="A0A7J6T098"/>
<accession>A0A7J6T098</accession>
<evidence type="ECO:0000313" key="3">
    <source>
        <dbReference type="Proteomes" id="UP000574390"/>
    </source>
</evidence>
<dbReference type="Pfam" id="PF08385">
    <property type="entry name" value="DHC_N1"/>
    <property type="match status" value="1"/>
</dbReference>
<evidence type="ECO:0000259" key="1">
    <source>
        <dbReference type="Pfam" id="PF08385"/>
    </source>
</evidence>
<dbReference type="EMBL" id="JABANM010010862">
    <property type="protein sequence ID" value="KAF4738659.1"/>
    <property type="molecule type" value="Genomic_DNA"/>
</dbReference>
<name>A0A7J6T098_PEROL</name>